<keyword evidence="1" id="KW-0175">Coiled coil</keyword>
<evidence type="ECO:0000313" key="4">
    <source>
        <dbReference type="Proteomes" id="UP000038045"/>
    </source>
</evidence>
<dbReference type="InterPro" id="IPR000198">
    <property type="entry name" value="RhoGAP_dom"/>
</dbReference>
<dbReference type="GO" id="GO:0051233">
    <property type="term" value="C:spindle midzone"/>
    <property type="evidence" value="ECO:0007669"/>
    <property type="project" value="TreeGrafter"/>
</dbReference>
<dbReference type="GO" id="GO:0030496">
    <property type="term" value="C:midbody"/>
    <property type="evidence" value="ECO:0007669"/>
    <property type="project" value="TreeGrafter"/>
</dbReference>
<dbReference type="Proteomes" id="UP000038045">
    <property type="component" value="Unplaced"/>
</dbReference>
<dbReference type="PANTHER" id="PTHR46199">
    <property type="entry name" value="RAC GTPASE-ACTIVATING PROTEIN 1"/>
    <property type="match status" value="1"/>
</dbReference>
<evidence type="ECO:0000256" key="2">
    <source>
        <dbReference type="SAM" id="MobiDB-lite"/>
    </source>
</evidence>
<feature type="region of interest" description="Disordered" evidence="2">
    <location>
        <begin position="96"/>
        <end position="115"/>
    </location>
</feature>
<evidence type="ECO:0000259" key="3">
    <source>
        <dbReference type="PROSITE" id="PS50238"/>
    </source>
</evidence>
<accession>A0A0N4ZNV3</accession>
<dbReference type="Gene3D" id="1.10.555.10">
    <property type="entry name" value="Rho GTPase activation protein"/>
    <property type="match status" value="1"/>
</dbReference>
<dbReference type="SUPFAM" id="SSF48350">
    <property type="entry name" value="GTPase activation domain, GAP"/>
    <property type="match status" value="1"/>
</dbReference>
<dbReference type="GO" id="GO:0007266">
    <property type="term" value="P:Rho protein signal transduction"/>
    <property type="evidence" value="ECO:0007669"/>
    <property type="project" value="TreeGrafter"/>
</dbReference>
<dbReference type="GO" id="GO:0000281">
    <property type="term" value="P:mitotic cytokinesis"/>
    <property type="evidence" value="ECO:0007669"/>
    <property type="project" value="TreeGrafter"/>
</dbReference>
<name>A0A0N4ZNV3_PARTI</name>
<proteinExistence type="predicted"/>
<dbReference type="Pfam" id="PF00620">
    <property type="entry name" value="RhoGAP"/>
    <property type="match status" value="1"/>
</dbReference>
<organism evidence="4 5">
    <name type="scientific">Parastrongyloides trichosuri</name>
    <name type="common">Possum-specific nematode worm</name>
    <dbReference type="NCBI Taxonomy" id="131310"/>
    <lineage>
        <taxon>Eukaryota</taxon>
        <taxon>Metazoa</taxon>
        <taxon>Ecdysozoa</taxon>
        <taxon>Nematoda</taxon>
        <taxon>Chromadorea</taxon>
        <taxon>Rhabditida</taxon>
        <taxon>Tylenchina</taxon>
        <taxon>Panagrolaimomorpha</taxon>
        <taxon>Strongyloidoidea</taxon>
        <taxon>Strongyloididae</taxon>
        <taxon>Parastrongyloides</taxon>
    </lineage>
</organism>
<dbReference type="PROSITE" id="PS50238">
    <property type="entry name" value="RHOGAP"/>
    <property type="match status" value="1"/>
</dbReference>
<reference evidence="5" key="1">
    <citation type="submission" date="2017-02" db="UniProtKB">
        <authorList>
            <consortium name="WormBaseParasite"/>
        </authorList>
    </citation>
    <scope>IDENTIFICATION</scope>
</reference>
<evidence type="ECO:0000313" key="5">
    <source>
        <dbReference type="WBParaSite" id="PTRK_0001021600.1"/>
    </source>
</evidence>
<dbReference type="GO" id="GO:0097149">
    <property type="term" value="C:centralspindlin complex"/>
    <property type="evidence" value="ECO:0007669"/>
    <property type="project" value="TreeGrafter"/>
</dbReference>
<dbReference type="WBParaSite" id="PTRK_0001021600.1">
    <property type="protein sequence ID" value="PTRK_0001021600.1"/>
    <property type="gene ID" value="PTRK_0001021600"/>
</dbReference>
<keyword evidence="4" id="KW-1185">Reference proteome</keyword>
<dbReference type="GO" id="GO:0032154">
    <property type="term" value="C:cleavage furrow"/>
    <property type="evidence" value="ECO:0007669"/>
    <property type="project" value="TreeGrafter"/>
</dbReference>
<dbReference type="SMART" id="SM00324">
    <property type="entry name" value="RhoGAP"/>
    <property type="match status" value="1"/>
</dbReference>
<dbReference type="InterPro" id="IPR008936">
    <property type="entry name" value="Rho_GTPase_activation_prot"/>
</dbReference>
<protein>
    <submittedName>
        <fullName evidence="5">Rho-GAP domain-containing protein</fullName>
    </submittedName>
</protein>
<dbReference type="PANTHER" id="PTHR46199:SF3">
    <property type="entry name" value="RAC GTPASE-ACTIVATING PROTEIN 1"/>
    <property type="match status" value="1"/>
</dbReference>
<sequence>MNNEVENNIFLSKKSKKTMNVVDGLILKNLTGLFRKIAKDNNEIMRTLDSNGEEDKNLDIEKRLDFLIEEELIKKEKLKENLNEIIRIKEKKLSNSISSTSRKSEKSNGVKEFDPSTAISRNGSIYLSKYDQNLLSNNENINENNYQIPENDHKEKVFVPMPTNEKIKCNYSHKKVLRRSIDNLLRKCNSNVINDKIISNNAVDGVRVEKEKSKNLFKDDHNLKKKNNFKKEATLRRSISESNLLDETPVVENQLLKRHLLKENSNYWTPLDVGGKHKKDEIIKESEIKHILPINATHTYVQKKGFNIRCCYCKVRKFVPGEKLACITCGIEMHLGCHKVERNVPCVVMEKRRKIEQSKYPVYLGKICTTARPMIPAVLIRLIDRIETSSMLTTSGLYCHDVNKENDQNTLRAIVEEKFYIMFEEKSLFLIPNALRRLLSNLAEAIIPPSSWGDVCIGVKRRDYRTVYKEILNLPVTNKDTLAFLIRHFQIVLNFSDKNKMTLSNIVETFATNIVGLPKFRMEKYGNINDCVTLTKAAMTFLIEVSSEFWDLILRTSTDPPLNVFLNKFEIQTIC</sequence>
<dbReference type="GO" id="GO:0005634">
    <property type="term" value="C:nucleus"/>
    <property type="evidence" value="ECO:0007669"/>
    <property type="project" value="TreeGrafter"/>
</dbReference>
<dbReference type="STRING" id="131310.A0A0N4ZNV3"/>
<dbReference type="GO" id="GO:0051256">
    <property type="term" value="P:mitotic spindle midzone assembly"/>
    <property type="evidence" value="ECO:0007669"/>
    <property type="project" value="TreeGrafter"/>
</dbReference>
<feature type="coiled-coil region" evidence="1">
    <location>
        <begin position="68"/>
        <end position="95"/>
    </location>
</feature>
<evidence type="ECO:0000256" key="1">
    <source>
        <dbReference type="SAM" id="Coils"/>
    </source>
</evidence>
<feature type="compositionally biased region" description="Basic and acidic residues" evidence="2">
    <location>
        <begin position="102"/>
        <end position="114"/>
    </location>
</feature>
<dbReference type="AlphaFoldDB" id="A0A0N4ZNV3"/>
<dbReference type="GO" id="GO:0005096">
    <property type="term" value="F:GTPase activator activity"/>
    <property type="evidence" value="ECO:0007669"/>
    <property type="project" value="TreeGrafter"/>
</dbReference>
<feature type="domain" description="Rho-GAP" evidence="3">
    <location>
        <begin position="362"/>
        <end position="550"/>
    </location>
</feature>